<gene>
    <name evidence="8" type="ORF">JIV24_10695</name>
</gene>
<evidence type="ECO:0000313" key="9">
    <source>
        <dbReference type="Proteomes" id="UP000605676"/>
    </source>
</evidence>
<dbReference type="EMBL" id="JAENRR010000022">
    <property type="protein sequence ID" value="MBK3517800.1"/>
    <property type="molecule type" value="Genomic_DNA"/>
</dbReference>
<proteinExistence type="inferred from homology"/>
<feature type="transmembrane region" description="Helical" evidence="7">
    <location>
        <begin position="50"/>
        <end position="75"/>
    </location>
</feature>
<dbReference type="InterPro" id="IPR005524">
    <property type="entry name" value="DUF318"/>
</dbReference>
<comment type="subcellular location">
    <subcellularLocation>
        <location evidence="1">Cell membrane</location>
        <topology evidence="1">Multi-pass membrane protein</topology>
    </subcellularLocation>
</comment>
<dbReference type="RefSeq" id="WP_200465030.1">
    <property type="nucleotide sequence ID" value="NZ_JAENRR010000022.1"/>
</dbReference>
<organism evidence="8 9">
    <name type="scientific">Carboxylicivirga marina</name>
    <dbReference type="NCBI Taxonomy" id="2800988"/>
    <lineage>
        <taxon>Bacteria</taxon>
        <taxon>Pseudomonadati</taxon>
        <taxon>Bacteroidota</taxon>
        <taxon>Bacteroidia</taxon>
        <taxon>Marinilabiliales</taxon>
        <taxon>Marinilabiliaceae</taxon>
        <taxon>Carboxylicivirga</taxon>
    </lineage>
</organism>
<dbReference type="Pfam" id="PF03773">
    <property type="entry name" value="ArsP_1"/>
    <property type="match status" value="1"/>
</dbReference>
<feature type="transmembrane region" description="Helical" evidence="7">
    <location>
        <begin position="87"/>
        <end position="110"/>
    </location>
</feature>
<evidence type="ECO:0000256" key="7">
    <source>
        <dbReference type="SAM" id="Phobius"/>
    </source>
</evidence>
<evidence type="ECO:0000256" key="3">
    <source>
        <dbReference type="ARBA" id="ARBA00022475"/>
    </source>
</evidence>
<protein>
    <submittedName>
        <fullName evidence="8">Permease</fullName>
    </submittedName>
</protein>
<feature type="transmembrane region" description="Helical" evidence="7">
    <location>
        <begin position="251"/>
        <end position="270"/>
    </location>
</feature>
<feature type="transmembrane region" description="Helical" evidence="7">
    <location>
        <begin position="290"/>
        <end position="315"/>
    </location>
</feature>
<evidence type="ECO:0000313" key="8">
    <source>
        <dbReference type="EMBL" id="MBK3517800.1"/>
    </source>
</evidence>
<keyword evidence="5 7" id="KW-1133">Transmembrane helix</keyword>
<dbReference type="PANTHER" id="PTHR34184">
    <property type="entry name" value="UPF0718 PROTEIN YCGR"/>
    <property type="match status" value="1"/>
</dbReference>
<sequence length="317" mass="34152">MYETFNLFAAIALAIFIEAMPFLVIGALFSSFIEVFVSTQRLLGMVPKNIAGGLALGIGSGFVLPTCECGVVPIVRRLMSKGVPPYIAIAYMLAAPIVNPVVLASTYIAFRGSFSMVFARIGLAVIVAAIVALISRQMASVVKPLKVRSDKHDCDNPNHTHIHQHEHSHDHTHNHTHEPLGKKIVSTFRHAAVEFMDMGKYLILGALIAAAFKTFLPENAMAYFSGNLALSIAGMMLLAILLSICSEADAFVAASFVGFPVAAQLAFIGIGPMVDLKLIGMYGITFKRLMVVSLLVVPFIIIYLASLLIGSLDLLSF</sequence>
<accession>A0ABS1HK04</accession>
<comment type="caution">
    <text evidence="8">The sequence shown here is derived from an EMBL/GenBank/DDBJ whole genome shotgun (WGS) entry which is preliminary data.</text>
</comment>
<evidence type="ECO:0000256" key="6">
    <source>
        <dbReference type="ARBA" id="ARBA00023136"/>
    </source>
</evidence>
<evidence type="ECO:0000256" key="5">
    <source>
        <dbReference type="ARBA" id="ARBA00022989"/>
    </source>
</evidence>
<evidence type="ECO:0000256" key="2">
    <source>
        <dbReference type="ARBA" id="ARBA00006386"/>
    </source>
</evidence>
<dbReference type="Proteomes" id="UP000605676">
    <property type="component" value="Unassembled WGS sequence"/>
</dbReference>
<comment type="similarity">
    <text evidence="2">Belongs to the UPF0718 family.</text>
</comment>
<keyword evidence="6 7" id="KW-0472">Membrane</keyword>
<reference evidence="8 9" key="1">
    <citation type="submission" date="2021-01" db="EMBL/GenBank/DDBJ databases">
        <title>Carboxyliciviraga sp.nov., isolated from coastal sediments.</title>
        <authorList>
            <person name="Lu D."/>
            <person name="Zhang T."/>
        </authorList>
    </citation>
    <scope>NUCLEOTIDE SEQUENCE [LARGE SCALE GENOMIC DNA]</scope>
    <source>
        <strain evidence="8 9">N1Y132</strain>
    </source>
</reference>
<feature type="transmembrane region" description="Helical" evidence="7">
    <location>
        <begin position="222"/>
        <end position="244"/>
    </location>
</feature>
<evidence type="ECO:0000256" key="4">
    <source>
        <dbReference type="ARBA" id="ARBA00022692"/>
    </source>
</evidence>
<keyword evidence="9" id="KW-1185">Reference proteome</keyword>
<evidence type="ECO:0000256" key="1">
    <source>
        <dbReference type="ARBA" id="ARBA00004651"/>
    </source>
</evidence>
<dbReference type="InterPro" id="IPR052923">
    <property type="entry name" value="UPF0718"/>
</dbReference>
<keyword evidence="4 7" id="KW-0812">Transmembrane</keyword>
<dbReference type="PANTHER" id="PTHR34184:SF4">
    <property type="entry name" value="UPF0718 PROTEIN YCGR"/>
    <property type="match status" value="1"/>
</dbReference>
<feature type="transmembrane region" description="Helical" evidence="7">
    <location>
        <begin position="7"/>
        <end position="30"/>
    </location>
</feature>
<feature type="transmembrane region" description="Helical" evidence="7">
    <location>
        <begin position="116"/>
        <end position="134"/>
    </location>
</feature>
<name>A0ABS1HK04_9BACT</name>
<feature type="transmembrane region" description="Helical" evidence="7">
    <location>
        <begin position="198"/>
        <end position="216"/>
    </location>
</feature>
<keyword evidence="3" id="KW-1003">Cell membrane</keyword>